<keyword evidence="6" id="KW-1185">Reference proteome</keyword>
<feature type="coiled-coil region" evidence="2">
    <location>
        <begin position="151"/>
        <end position="189"/>
    </location>
</feature>
<feature type="domain" description="Remorin C-terminal" evidence="3">
    <location>
        <begin position="116"/>
        <end position="221"/>
    </location>
</feature>
<evidence type="ECO:0000256" key="2">
    <source>
        <dbReference type="SAM" id="Coils"/>
    </source>
</evidence>
<name>A0A4S4EPA0_CAMSN</name>
<gene>
    <name evidence="5" type="ORF">TEA_028864</name>
</gene>
<dbReference type="AlphaFoldDB" id="A0A4S4EPA0"/>
<proteinExistence type="inferred from homology"/>
<dbReference type="PANTHER" id="PTHR31775">
    <property type="entry name" value="OS02G0117200 PROTEIN"/>
    <property type="match status" value="1"/>
</dbReference>
<dbReference type="InterPro" id="IPR005516">
    <property type="entry name" value="Remorin_C"/>
</dbReference>
<feature type="domain" description="Remorin N-terminal" evidence="4">
    <location>
        <begin position="65"/>
        <end position="112"/>
    </location>
</feature>
<comment type="caution">
    <text evidence="5">The sequence shown here is derived from an EMBL/GenBank/DDBJ whole genome shotgun (WGS) entry which is preliminary data.</text>
</comment>
<evidence type="ECO:0008006" key="7">
    <source>
        <dbReference type="Google" id="ProtNLM"/>
    </source>
</evidence>
<organism evidence="5 6">
    <name type="scientific">Camellia sinensis var. sinensis</name>
    <name type="common">China tea</name>
    <dbReference type="NCBI Taxonomy" id="542762"/>
    <lineage>
        <taxon>Eukaryota</taxon>
        <taxon>Viridiplantae</taxon>
        <taxon>Streptophyta</taxon>
        <taxon>Embryophyta</taxon>
        <taxon>Tracheophyta</taxon>
        <taxon>Spermatophyta</taxon>
        <taxon>Magnoliopsida</taxon>
        <taxon>eudicotyledons</taxon>
        <taxon>Gunneridae</taxon>
        <taxon>Pentapetalae</taxon>
        <taxon>asterids</taxon>
        <taxon>Ericales</taxon>
        <taxon>Theaceae</taxon>
        <taxon>Camellia</taxon>
    </lineage>
</organism>
<accession>A0A4S4EPA0</accession>
<dbReference type="Pfam" id="PF03763">
    <property type="entry name" value="Remorin_C"/>
    <property type="match status" value="1"/>
</dbReference>
<reference evidence="5 6" key="1">
    <citation type="journal article" date="2018" name="Proc. Natl. Acad. Sci. U.S.A.">
        <title>Draft genome sequence of Camellia sinensis var. sinensis provides insights into the evolution of the tea genome and tea quality.</title>
        <authorList>
            <person name="Wei C."/>
            <person name="Yang H."/>
            <person name="Wang S."/>
            <person name="Zhao J."/>
            <person name="Liu C."/>
            <person name="Gao L."/>
            <person name="Xia E."/>
            <person name="Lu Y."/>
            <person name="Tai Y."/>
            <person name="She G."/>
            <person name="Sun J."/>
            <person name="Cao H."/>
            <person name="Tong W."/>
            <person name="Gao Q."/>
            <person name="Li Y."/>
            <person name="Deng W."/>
            <person name="Jiang X."/>
            <person name="Wang W."/>
            <person name="Chen Q."/>
            <person name="Zhang S."/>
            <person name="Li H."/>
            <person name="Wu J."/>
            <person name="Wang P."/>
            <person name="Li P."/>
            <person name="Shi C."/>
            <person name="Zheng F."/>
            <person name="Jian J."/>
            <person name="Huang B."/>
            <person name="Shan D."/>
            <person name="Shi M."/>
            <person name="Fang C."/>
            <person name="Yue Y."/>
            <person name="Li F."/>
            <person name="Li D."/>
            <person name="Wei S."/>
            <person name="Han B."/>
            <person name="Jiang C."/>
            <person name="Yin Y."/>
            <person name="Xia T."/>
            <person name="Zhang Z."/>
            <person name="Bennetzen J.L."/>
            <person name="Zhao S."/>
            <person name="Wan X."/>
        </authorList>
    </citation>
    <scope>NUCLEOTIDE SEQUENCE [LARGE SCALE GENOMIC DNA]</scope>
    <source>
        <strain evidence="6">cv. Shuchazao</strain>
        <tissue evidence="5">Leaf</tissue>
    </source>
</reference>
<evidence type="ECO:0000256" key="1">
    <source>
        <dbReference type="ARBA" id="ARBA00005711"/>
    </source>
</evidence>
<evidence type="ECO:0000313" key="6">
    <source>
        <dbReference type="Proteomes" id="UP000306102"/>
    </source>
</evidence>
<sequence length="228" mass="25600">MDIFSCNFALDHYHVITHLSTTPLENDSLGPLIVIPTSSMYLVLTYGLEEETKRVESEANPTAAPSEKSLVPIPDEKLSLAKTLAIPEKDSDFAAEKKSGDPTDRDAVLARVETEKRFALIKAWEESEKTKTENKAYKKLSAIGSWENSKKACVEAQLKKMEEKIEMMKAEYTEKMKNKAAEIHKAAEEKRAMIEAKRGEDVLKVEEVAAKFRATGNTPKKFFGCFSY</sequence>
<evidence type="ECO:0000259" key="3">
    <source>
        <dbReference type="Pfam" id="PF03763"/>
    </source>
</evidence>
<evidence type="ECO:0000259" key="4">
    <source>
        <dbReference type="Pfam" id="PF03766"/>
    </source>
</evidence>
<comment type="similarity">
    <text evidence="1">Belongs to the remorin family.</text>
</comment>
<dbReference type="STRING" id="542762.A0A4S4EPA0"/>
<dbReference type="PANTHER" id="PTHR31775:SF28">
    <property type="entry name" value="REMORIN-LIKE"/>
    <property type="match status" value="1"/>
</dbReference>
<dbReference type="EMBL" id="SDRB02002981">
    <property type="protein sequence ID" value="THG18550.1"/>
    <property type="molecule type" value="Genomic_DNA"/>
</dbReference>
<dbReference type="Pfam" id="PF03766">
    <property type="entry name" value="Remorin_N"/>
    <property type="match status" value="1"/>
</dbReference>
<evidence type="ECO:0000313" key="5">
    <source>
        <dbReference type="EMBL" id="THG18550.1"/>
    </source>
</evidence>
<dbReference type="InterPro" id="IPR005518">
    <property type="entry name" value="Remorin_N"/>
</dbReference>
<keyword evidence="2" id="KW-0175">Coiled coil</keyword>
<dbReference type="Proteomes" id="UP000306102">
    <property type="component" value="Unassembled WGS sequence"/>
</dbReference>
<protein>
    <recommendedName>
        <fullName evidence="7">Remorin C-terminal domain-containing protein</fullName>
    </recommendedName>
</protein>